<dbReference type="Proteomes" id="UP000055024">
    <property type="component" value="Unassembled WGS sequence"/>
</dbReference>
<feature type="chain" id="PRO_5006879090" description="Secreted protein" evidence="1">
    <location>
        <begin position="20"/>
        <end position="88"/>
    </location>
</feature>
<dbReference type="OrthoDB" id="5922014at2759"/>
<gene>
    <name evidence="2" type="ORF">T11_6273</name>
</gene>
<keyword evidence="3" id="KW-1185">Reference proteome</keyword>
<feature type="signal peptide" evidence="1">
    <location>
        <begin position="1"/>
        <end position="19"/>
    </location>
</feature>
<name>A0A0V1HEJ7_9BILA</name>
<accession>A0A0V1HEJ7</accession>
<keyword evidence="1" id="KW-0732">Signal</keyword>
<evidence type="ECO:0000256" key="1">
    <source>
        <dbReference type="SAM" id="SignalP"/>
    </source>
</evidence>
<organism evidence="2 3">
    <name type="scientific">Trichinella zimbabwensis</name>
    <dbReference type="NCBI Taxonomy" id="268475"/>
    <lineage>
        <taxon>Eukaryota</taxon>
        <taxon>Metazoa</taxon>
        <taxon>Ecdysozoa</taxon>
        <taxon>Nematoda</taxon>
        <taxon>Enoplea</taxon>
        <taxon>Dorylaimia</taxon>
        <taxon>Trichinellida</taxon>
        <taxon>Trichinellidae</taxon>
        <taxon>Trichinella</taxon>
    </lineage>
</organism>
<evidence type="ECO:0008006" key="4">
    <source>
        <dbReference type="Google" id="ProtNLM"/>
    </source>
</evidence>
<sequence>MKMLLMLLVTVNAPDFWLCLVRQNPLICVNFYRLIFTKFAEKKLYTRPSTFTLVYMYDADLQVLCKVVSAYEVPHHNSSDNGLIKLGG</sequence>
<evidence type="ECO:0000313" key="3">
    <source>
        <dbReference type="Proteomes" id="UP000055024"/>
    </source>
</evidence>
<proteinExistence type="predicted"/>
<dbReference type="AlphaFoldDB" id="A0A0V1HEJ7"/>
<reference evidence="2 3" key="1">
    <citation type="submission" date="2015-01" db="EMBL/GenBank/DDBJ databases">
        <title>Evolution of Trichinella species and genotypes.</title>
        <authorList>
            <person name="Korhonen P.K."/>
            <person name="Edoardo P."/>
            <person name="Giuseppe L.R."/>
            <person name="Gasser R.B."/>
        </authorList>
    </citation>
    <scope>NUCLEOTIDE SEQUENCE [LARGE SCALE GENOMIC DNA]</scope>
    <source>
        <strain evidence="2">ISS1029</strain>
    </source>
</reference>
<dbReference type="EMBL" id="JYDP01000085">
    <property type="protein sequence ID" value="KRZ08500.1"/>
    <property type="molecule type" value="Genomic_DNA"/>
</dbReference>
<evidence type="ECO:0000313" key="2">
    <source>
        <dbReference type="EMBL" id="KRZ08500.1"/>
    </source>
</evidence>
<protein>
    <recommendedName>
        <fullName evidence="4">Secreted protein</fullName>
    </recommendedName>
</protein>
<comment type="caution">
    <text evidence="2">The sequence shown here is derived from an EMBL/GenBank/DDBJ whole genome shotgun (WGS) entry which is preliminary data.</text>
</comment>